<dbReference type="PANTHER" id="PTHR13097">
    <property type="entry name" value="TRANSCRIPTION INITIATION FACTOR IIE, ALPHA SUBUNIT"/>
    <property type="match status" value="1"/>
</dbReference>
<keyword evidence="2" id="KW-1185">Reference proteome</keyword>
<evidence type="ECO:0008006" key="3">
    <source>
        <dbReference type="Google" id="ProtNLM"/>
    </source>
</evidence>
<dbReference type="GO" id="GO:0006367">
    <property type="term" value="P:transcription initiation at RNA polymerase II promoter"/>
    <property type="evidence" value="ECO:0007669"/>
    <property type="project" value="TreeGrafter"/>
</dbReference>
<comment type="caution">
    <text evidence="1">The sequence shown here is derived from an EMBL/GenBank/DDBJ whole genome shotgun (WGS) entry which is preliminary data.</text>
</comment>
<dbReference type="Proteomes" id="UP000289738">
    <property type="component" value="Chromosome A04"/>
</dbReference>
<evidence type="ECO:0000313" key="2">
    <source>
        <dbReference type="Proteomes" id="UP000289738"/>
    </source>
</evidence>
<proteinExistence type="predicted"/>
<protein>
    <recommendedName>
        <fullName evidence="3">Transcription initiation factor IIE subunit alpha N-terminal domain-containing protein</fullName>
    </recommendedName>
</protein>
<dbReference type="PANTHER" id="PTHR13097:SF7">
    <property type="entry name" value="GENERAL TRANSCRIPTION FACTOR IIE SUBUNIT 1"/>
    <property type="match status" value="1"/>
</dbReference>
<dbReference type="AlphaFoldDB" id="A0A445DEK8"/>
<gene>
    <name evidence="1" type="ORF">Ahy_A04g018803</name>
</gene>
<organism evidence="1 2">
    <name type="scientific">Arachis hypogaea</name>
    <name type="common">Peanut</name>
    <dbReference type="NCBI Taxonomy" id="3818"/>
    <lineage>
        <taxon>Eukaryota</taxon>
        <taxon>Viridiplantae</taxon>
        <taxon>Streptophyta</taxon>
        <taxon>Embryophyta</taxon>
        <taxon>Tracheophyta</taxon>
        <taxon>Spermatophyta</taxon>
        <taxon>Magnoliopsida</taxon>
        <taxon>eudicotyledons</taxon>
        <taxon>Gunneridae</taxon>
        <taxon>Pentapetalae</taxon>
        <taxon>rosids</taxon>
        <taxon>fabids</taxon>
        <taxon>Fabales</taxon>
        <taxon>Fabaceae</taxon>
        <taxon>Papilionoideae</taxon>
        <taxon>50 kb inversion clade</taxon>
        <taxon>dalbergioids sensu lato</taxon>
        <taxon>Dalbergieae</taxon>
        <taxon>Pterocarpus clade</taxon>
        <taxon>Arachis</taxon>
    </lineage>
</organism>
<name>A0A445DEK8_ARAHY</name>
<dbReference type="EMBL" id="SDMP01000004">
    <property type="protein sequence ID" value="RYR61614.1"/>
    <property type="molecule type" value="Genomic_DNA"/>
</dbReference>
<reference evidence="1 2" key="1">
    <citation type="submission" date="2019-01" db="EMBL/GenBank/DDBJ databases">
        <title>Sequencing of cultivated peanut Arachis hypogaea provides insights into genome evolution and oil improvement.</title>
        <authorList>
            <person name="Chen X."/>
        </authorList>
    </citation>
    <scope>NUCLEOTIDE SEQUENCE [LARGE SCALE GENOMIC DNA]</scope>
    <source>
        <strain evidence="2">cv. Fuhuasheng</strain>
        <tissue evidence="1">Leaves</tissue>
    </source>
</reference>
<dbReference type="GO" id="GO:0005673">
    <property type="term" value="C:transcription factor TFIIE complex"/>
    <property type="evidence" value="ECO:0007669"/>
    <property type="project" value="TreeGrafter"/>
</dbReference>
<sequence length="248" mass="28351">MPLSFISSLPLIHSLQLISPLQETLLLLPSASFRSGSRSGLNLKVCGCRLFHCHCSSPRCHSSPHYIKQHRVATFNEVLASIRRAFYDDLTNKGDNQPKSGRSDNRGITVTAKGAKIFNAAVAATVDAQHPTKEGEEKIYDVVRYRLHRMKHKLKDELDNKSIIQCFDALWLISFEDDDFHCESCNGKLEIKSDKRAAQDGGDVDDDARRRRREKLKDTLQKLEDPKEDPRLELSRKEWFEDKECLDI</sequence>
<accession>A0A445DEK8</accession>
<dbReference type="InterPro" id="IPR039997">
    <property type="entry name" value="TFE"/>
</dbReference>
<evidence type="ECO:0000313" key="1">
    <source>
        <dbReference type="EMBL" id="RYR61614.1"/>
    </source>
</evidence>